<dbReference type="SUPFAM" id="SSF53850">
    <property type="entry name" value="Periplasmic binding protein-like II"/>
    <property type="match status" value="1"/>
</dbReference>
<evidence type="ECO:0000259" key="5">
    <source>
        <dbReference type="PROSITE" id="PS50931"/>
    </source>
</evidence>
<dbReference type="EMBL" id="QLTA01000001">
    <property type="protein sequence ID" value="RAR86546.1"/>
    <property type="molecule type" value="Genomic_DNA"/>
</dbReference>
<accession>A0A328ZWD2</accession>
<evidence type="ECO:0000256" key="4">
    <source>
        <dbReference type="ARBA" id="ARBA00023163"/>
    </source>
</evidence>
<keyword evidence="7" id="KW-1185">Reference proteome</keyword>
<dbReference type="RefSeq" id="WP_111875331.1">
    <property type="nucleotide sequence ID" value="NZ_CBCSGC010000206.1"/>
</dbReference>
<dbReference type="SUPFAM" id="SSF46785">
    <property type="entry name" value="Winged helix' DNA-binding domain"/>
    <property type="match status" value="1"/>
</dbReference>
<dbReference type="CDD" id="cd08422">
    <property type="entry name" value="PBP2_CrgA_like"/>
    <property type="match status" value="1"/>
</dbReference>
<keyword evidence="2" id="KW-0805">Transcription regulation</keyword>
<feature type="domain" description="HTH lysR-type" evidence="5">
    <location>
        <begin position="6"/>
        <end position="63"/>
    </location>
</feature>
<protein>
    <submittedName>
        <fullName evidence="6">DNA-binding transcriptional LysR family regulator</fullName>
    </submittedName>
</protein>
<dbReference type="InterPro" id="IPR036390">
    <property type="entry name" value="WH_DNA-bd_sf"/>
</dbReference>
<gene>
    <name evidence="6" type="ORF">AX018_1001133</name>
</gene>
<dbReference type="Gene3D" id="1.10.10.10">
    <property type="entry name" value="Winged helix-like DNA-binding domain superfamily/Winged helix DNA-binding domain"/>
    <property type="match status" value="1"/>
</dbReference>
<comment type="caution">
    <text evidence="6">The sequence shown here is derived from an EMBL/GenBank/DDBJ whole genome shotgun (WGS) entry which is preliminary data.</text>
</comment>
<dbReference type="PROSITE" id="PS50931">
    <property type="entry name" value="HTH_LYSR"/>
    <property type="match status" value="1"/>
</dbReference>
<dbReference type="InterPro" id="IPR000847">
    <property type="entry name" value="LysR_HTH_N"/>
</dbReference>
<comment type="similarity">
    <text evidence="1">Belongs to the LysR transcriptional regulatory family.</text>
</comment>
<dbReference type="Pfam" id="PF03466">
    <property type="entry name" value="LysR_substrate"/>
    <property type="match status" value="1"/>
</dbReference>
<reference evidence="6 7" key="1">
    <citation type="submission" date="2018-06" db="EMBL/GenBank/DDBJ databases">
        <title>Genomic Encyclopedia of Archaeal and Bacterial Type Strains, Phase II (KMG-II): from individual species to whole genera.</title>
        <authorList>
            <person name="Goeker M."/>
        </authorList>
    </citation>
    <scope>NUCLEOTIDE SEQUENCE [LARGE SCALE GENOMIC DNA]</scope>
    <source>
        <strain evidence="6 7">CFPB 3232</strain>
    </source>
</reference>
<organism evidence="6 7">
    <name type="scientific">Paracidovorax anthurii</name>
    <dbReference type="NCBI Taxonomy" id="78229"/>
    <lineage>
        <taxon>Bacteria</taxon>
        <taxon>Pseudomonadati</taxon>
        <taxon>Pseudomonadota</taxon>
        <taxon>Betaproteobacteria</taxon>
        <taxon>Burkholderiales</taxon>
        <taxon>Comamonadaceae</taxon>
        <taxon>Paracidovorax</taxon>
    </lineage>
</organism>
<name>A0A328ZWD2_9BURK</name>
<keyword evidence="4" id="KW-0804">Transcription</keyword>
<dbReference type="InterPro" id="IPR005119">
    <property type="entry name" value="LysR_subst-bd"/>
</dbReference>
<keyword evidence="3 6" id="KW-0238">DNA-binding</keyword>
<evidence type="ECO:0000256" key="3">
    <source>
        <dbReference type="ARBA" id="ARBA00023125"/>
    </source>
</evidence>
<dbReference type="GO" id="GO:0003700">
    <property type="term" value="F:DNA-binding transcription factor activity"/>
    <property type="evidence" value="ECO:0007669"/>
    <property type="project" value="InterPro"/>
</dbReference>
<dbReference type="Proteomes" id="UP000248856">
    <property type="component" value="Unassembled WGS sequence"/>
</dbReference>
<dbReference type="OrthoDB" id="9026421at2"/>
<dbReference type="Gene3D" id="3.40.190.290">
    <property type="match status" value="1"/>
</dbReference>
<evidence type="ECO:0000256" key="2">
    <source>
        <dbReference type="ARBA" id="ARBA00023015"/>
    </source>
</evidence>
<dbReference type="InterPro" id="IPR058163">
    <property type="entry name" value="LysR-type_TF_proteobact-type"/>
</dbReference>
<proteinExistence type="inferred from homology"/>
<evidence type="ECO:0000313" key="6">
    <source>
        <dbReference type="EMBL" id="RAR86546.1"/>
    </source>
</evidence>
<dbReference type="Pfam" id="PF00126">
    <property type="entry name" value="HTH_1"/>
    <property type="match status" value="1"/>
</dbReference>
<dbReference type="InterPro" id="IPR036388">
    <property type="entry name" value="WH-like_DNA-bd_sf"/>
</dbReference>
<evidence type="ECO:0000256" key="1">
    <source>
        <dbReference type="ARBA" id="ARBA00009437"/>
    </source>
</evidence>
<sequence>MEPSGLELTGLRVFLAIVEAGSFSAAADRLGMAPPMVSKHIARLERVLGARLLHRTSRSMSLTEAGTAFCAQGRQALELLDAAAAMAGQGQDRPRGELRISAPVWCATPRFAGLLAAYRRAFPEVRLDLHLDNHMVDIVSEGFDVALRMTAEPAPQLIARPLCPVAFHLVAAPGALPLPGGGPLGAPPPIPVVVPNYVPFERFRGMLQDGLRQPIDTVMKSSDSTLSYHAVIAGMGAAFLPDWLVEGDLASGRLVKLPGAADFAGTLFAVYASRRHMPPKLRSFIDFLAERLGGAGPPRGAP</sequence>
<dbReference type="PANTHER" id="PTHR30537">
    <property type="entry name" value="HTH-TYPE TRANSCRIPTIONAL REGULATOR"/>
    <property type="match status" value="1"/>
</dbReference>
<dbReference type="PANTHER" id="PTHR30537:SF35">
    <property type="entry name" value="TRANSCRIPTIONAL REGULATORY PROTEIN"/>
    <property type="match status" value="1"/>
</dbReference>
<dbReference type="FunFam" id="1.10.10.10:FF:000001">
    <property type="entry name" value="LysR family transcriptional regulator"/>
    <property type="match status" value="1"/>
</dbReference>
<evidence type="ECO:0000313" key="7">
    <source>
        <dbReference type="Proteomes" id="UP000248856"/>
    </source>
</evidence>
<dbReference type="GO" id="GO:0006351">
    <property type="term" value="P:DNA-templated transcription"/>
    <property type="evidence" value="ECO:0007669"/>
    <property type="project" value="TreeGrafter"/>
</dbReference>
<dbReference type="AlphaFoldDB" id="A0A328ZWD2"/>
<dbReference type="GO" id="GO:0043565">
    <property type="term" value="F:sequence-specific DNA binding"/>
    <property type="evidence" value="ECO:0007669"/>
    <property type="project" value="TreeGrafter"/>
</dbReference>